<dbReference type="Pfam" id="PF03514">
    <property type="entry name" value="GRAS"/>
    <property type="match status" value="1"/>
</dbReference>
<gene>
    <name evidence="4" type="ORF">QYE76_060158</name>
</gene>
<evidence type="ECO:0000313" key="4">
    <source>
        <dbReference type="EMBL" id="KAK1642353.1"/>
    </source>
</evidence>
<dbReference type="InterPro" id="IPR005202">
    <property type="entry name" value="TF_GRAS"/>
</dbReference>
<organism evidence="4 5">
    <name type="scientific">Lolium multiflorum</name>
    <name type="common">Italian ryegrass</name>
    <name type="synonym">Lolium perenne subsp. multiflorum</name>
    <dbReference type="NCBI Taxonomy" id="4521"/>
    <lineage>
        <taxon>Eukaryota</taxon>
        <taxon>Viridiplantae</taxon>
        <taxon>Streptophyta</taxon>
        <taxon>Embryophyta</taxon>
        <taxon>Tracheophyta</taxon>
        <taxon>Spermatophyta</taxon>
        <taxon>Magnoliopsida</taxon>
        <taxon>Liliopsida</taxon>
        <taxon>Poales</taxon>
        <taxon>Poaceae</taxon>
        <taxon>BOP clade</taxon>
        <taxon>Pooideae</taxon>
        <taxon>Poodae</taxon>
        <taxon>Poeae</taxon>
        <taxon>Poeae Chloroplast Group 2 (Poeae type)</taxon>
        <taxon>Loliodinae</taxon>
        <taxon>Loliinae</taxon>
        <taxon>Lolium</taxon>
    </lineage>
</organism>
<dbReference type="PROSITE" id="PS50985">
    <property type="entry name" value="GRAS"/>
    <property type="match status" value="1"/>
</dbReference>
<keyword evidence="5" id="KW-1185">Reference proteome</keyword>
<comment type="caution">
    <text evidence="3">Lacks conserved residue(s) required for the propagation of feature annotation.</text>
</comment>
<keyword evidence="2" id="KW-0804">Transcription</keyword>
<feature type="region of interest" description="VHIID" evidence="3">
    <location>
        <begin position="90"/>
        <end position="155"/>
    </location>
</feature>
<evidence type="ECO:0000256" key="1">
    <source>
        <dbReference type="ARBA" id="ARBA00023015"/>
    </source>
</evidence>
<dbReference type="EMBL" id="JAUUTY010000004">
    <property type="protein sequence ID" value="KAK1642353.1"/>
    <property type="molecule type" value="Genomic_DNA"/>
</dbReference>
<proteinExistence type="inferred from homology"/>
<accession>A0AAD8RZX2</accession>
<comment type="similarity">
    <text evidence="3">Belongs to the GRAS family.</text>
</comment>
<feature type="region of interest" description="SAW" evidence="3">
    <location>
        <begin position="333"/>
        <end position="407"/>
    </location>
</feature>
<comment type="caution">
    <text evidence="4">The sequence shown here is derived from an EMBL/GenBank/DDBJ whole genome shotgun (WGS) entry which is preliminary data.</text>
</comment>
<feature type="short sequence motif" description="VHIID" evidence="3">
    <location>
        <begin position="121"/>
        <end position="125"/>
    </location>
</feature>
<evidence type="ECO:0000256" key="2">
    <source>
        <dbReference type="ARBA" id="ARBA00023163"/>
    </source>
</evidence>
<dbReference type="Proteomes" id="UP001231189">
    <property type="component" value="Unassembled WGS sequence"/>
</dbReference>
<evidence type="ECO:0000313" key="5">
    <source>
        <dbReference type="Proteomes" id="UP001231189"/>
    </source>
</evidence>
<reference evidence="4" key="1">
    <citation type="submission" date="2023-07" db="EMBL/GenBank/DDBJ databases">
        <title>A chromosome-level genome assembly of Lolium multiflorum.</title>
        <authorList>
            <person name="Chen Y."/>
            <person name="Copetti D."/>
            <person name="Kolliker R."/>
            <person name="Studer B."/>
        </authorList>
    </citation>
    <scope>NUCLEOTIDE SEQUENCE</scope>
    <source>
        <strain evidence="4">02402/16</strain>
        <tissue evidence="4">Leaf</tissue>
    </source>
</reference>
<name>A0AAD8RZX2_LOLMU</name>
<protein>
    <recommendedName>
        <fullName evidence="6">GRAS family transcription factor</fullName>
    </recommendedName>
</protein>
<evidence type="ECO:0000256" key="3">
    <source>
        <dbReference type="PROSITE-ProRule" id="PRU01191"/>
    </source>
</evidence>
<sequence>MMGFPRGDLKKLLIACARAIDEEGSSIATEAMVQELRKLVSVSGEPLQRLGAYMVEGLAARLASSTTDRVSERKKPKMKKTSIEERISHMETLHEVCRYFRSGYMSANGAIKEAVRGEAKIHIIDFHITGGSQLVGLIEDLSRREGGPPTVRITGIDDSVPTYARGSLLEEAGRRLQMVGFEFAVPLEFHAAAISVEELEGGHLAIIPGEALVVNFNLGLHRIPDDTVSTANHRDRILRLVKSLSPKVVTLVEQELDTNTGPFNQRFMETLDYYATVFESIDLTLISRDANRRPCYYYGDCFEYINQAPPNDDSTRIGIEQHCLGREVVSIVACEGAERVERHEPFNKWKVRLTMAGFTPSQLDSGRNDYIRERLQSHNCNYLCDERDGVLYLGWKDRPLVVTSAWH</sequence>
<keyword evidence="1" id="KW-0805">Transcription regulation</keyword>
<feature type="region of interest" description="Leucine repeat II (LRII)" evidence="3">
    <location>
        <begin position="171"/>
        <end position="203"/>
    </location>
</feature>
<dbReference type="PANTHER" id="PTHR31636">
    <property type="entry name" value="OSJNBA0084A10.13 PROTEIN-RELATED"/>
    <property type="match status" value="1"/>
</dbReference>
<dbReference type="AlphaFoldDB" id="A0AAD8RZX2"/>
<evidence type="ECO:0008006" key="6">
    <source>
        <dbReference type="Google" id="ProtNLM"/>
    </source>
</evidence>